<evidence type="ECO:0000313" key="2">
    <source>
        <dbReference type="EMBL" id="EAS48850.1"/>
    </source>
</evidence>
<dbReference type="Proteomes" id="UP000000321">
    <property type="component" value="Unassembled WGS sequence"/>
</dbReference>
<dbReference type="RefSeq" id="WP_009211298.1">
    <property type="nucleotide sequence ID" value="NZ_BBWP01000046.1"/>
</dbReference>
<organism evidence="2 3">
    <name type="scientific">Aurantimonas manganoxydans (strain ATCC BAA-1229 / DSM 21871 / SI85-9A1)</name>
    <dbReference type="NCBI Taxonomy" id="287752"/>
    <lineage>
        <taxon>Bacteria</taxon>
        <taxon>Pseudomonadati</taxon>
        <taxon>Pseudomonadota</taxon>
        <taxon>Alphaproteobacteria</taxon>
        <taxon>Hyphomicrobiales</taxon>
        <taxon>Aurantimonadaceae</taxon>
        <taxon>Aurantimonas</taxon>
    </lineage>
</organism>
<dbReference type="OrthoDB" id="9776116at2"/>
<dbReference type="Pfam" id="PF01882">
    <property type="entry name" value="DUF58"/>
    <property type="match status" value="1"/>
</dbReference>
<proteinExistence type="predicted"/>
<dbReference type="PANTHER" id="PTHR33608">
    <property type="entry name" value="BLL2464 PROTEIN"/>
    <property type="match status" value="1"/>
</dbReference>
<comment type="caution">
    <text evidence="2">The sequence shown here is derived from an EMBL/GenBank/DDBJ whole genome shotgun (WGS) entry which is preliminary data.</text>
</comment>
<dbReference type="EMBL" id="AAPJ01000007">
    <property type="protein sequence ID" value="EAS48850.1"/>
    <property type="molecule type" value="Genomic_DNA"/>
</dbReference>
<gene>
    <name evidence="2" type="ORF">SI859A1_03488</name>
</gene>
<accession>Q1YEP5</accession>
<dbReference type="HOGENOM" id="CLU_054927_1_1_5"/>
<name>Q1YEP5_AURMS</name>
<dbReference type="PANTHER" id="PTHR33608:SF12">
    <property type="entry name" value="DUF58 DOMAIN-CONTAINING PROTEIN"/>
    <property type="match status" value="1"/>
</dbReference>
<evidence type="ECO:0000259" key="1">
    <source>
        <dbReference type="Pfam" id="PF01882"/>
    </source>
</evidence>
<evidence type="ECO:0000313" key="3">
    <source>
        <dbReference type="Proteomes" id="UP000000321"/>
    </source>
</evidence>
<feature type="domain" description="DUF58" evidence="1">
    <location>
        <begin position="57"/>
        <end position="242"/>
    </location>
</feature>
<sequence>MSRIVPPADHAGIAVDADALFRLRHYVRHIPEQRLAPTGRPGGFAGKRRGNGLEIVDVRPFSEGDDSRHLDAATTARTGRPHVRTFRDEREKTALLVADFRPAMLWGTRRRLRSVAAADALMLAGWRVVQAGGRVGMLALGLGEPAYVAPQAREKCMAAIAGGLARAHAIAVDRAAAGHLDDAPLDRLLEPAGRLVPRGGTLFLATGLDVPGTDFDGLALALRRRARIVTILVRDAFEETPPRGAYPFLSGDAPAGLTGLRWAFVSGADTAARPDLRRERLERLGAEVRIVAADAEYDRMAEALERDDVDRS</sequence>
<protein>
    <recommendedName>
        <fullName evidence="1">DUF58 domain-containing protein</fullName>
    </recommendedName>
</protein>
<keyword evidence="3" id="KW-1185">Reference proteome</keyword>
<reference evidence="2 3" key="1">
    <citation type="journal article" date="2008" name="Appl. Environ. Microbiol.">
        <title>Genomic insights into Mn(II) oxidation by the marine alphaproteobacterium Aurantimonas sp. strain SI85-9A1.</title>
        <authorList>
            <person name="Dick G.J."/>
            <person name="Podell S."/>
            <person name="Johnson H.A."/>
            <person name="Rivera-Espinoza Y."/>
            <person name="Bernier-Latmani R."/>
            <person name="McCarthy J.K."/>
            <person name="Torpey J.W."/>
            <person name="Clement B.G."/>
            <person name="Gaasterland T."/>
            <person name="Tebo B.M."/>
        </authorList>
    </citation>
    <scope>NUCLEOTIDE SEQUENCE [LARGE SCALE GENOMIC DNA]</scope>
    <source>
        <strain evidence="2 3">SI85-9A1</strain>
    </source>
</reference>
<dbReference type="AlphaFoldDB" id="Q1YEP5"/>
<dbReference type="InterPro" id="IPR002881">
    <property type="entry name" value="DUF58"/>
</dbReference>
<dbReference type="BioCyc" id="AURANTIMONAS:SI859A1_03488-MONOMER"/>